<feature type="signal peptide" evidence="1">
    <location>
        <begin position="1"/>
        <end position="25"/>
    </location>
</feature>
<sequence length="225" mass="24935" precursor="true">MLQRSFGLFGALALVLTGCMGPQHAVGIQQVDTLVARIEKVHLDAELGREKIQDAVGNLRVIVRQEFSGDAADAYADFVKAVERSEAQVNRLRSNVEPMQASASQVYDAWTEDLESFTSKTLRERSEQRRDLTTARYKVVVEAITPAIDGLDAYNRMLRDHALFLSYDLNASSVKDLAPELDVMRDHAEVLDDRIDTLLKAASEYVRAAAPLGQVRLTGEATEGR</sequence>
<dbReference type="EMBL" id="CP036287">
    <property type="protein sequence ID" value="QDU68422.1"/>
    <property type="molecule type" value="Genomic_DNA"/>
</dbReference>
<keyword evidence="1" id="KW-0732">Signal</keyword>
<dbReference type="Proteomes" id="UP000316921">
    <property type="component" value="Chromosome"/>
</dbReference>
<gene>
    <name evidence="2" type="ORF">Pla133_35190</name>
</gene>
<dbReference type="PROSITE" id="PS51257">
    <property type="entry name" value="PROKAR_LIPOPROTEIN"/>
    <property type="match status" value="1"/>
</dbReference>
<evidence type="ECO:0000313" key="3">
    <source>
        <dbReference type="Proteomes" id="UP000316921"/>
    </source>
</evidence>
<dbReference type="RefSeq" id="WP_419191642.1">
    <property type="nucleotide sequence ID" value="NZ_CP036287.1"/>
</dbReference>
<evidence type="ECO:0008006" key="4">
    <source>
        <dbReference type="Google" id="ProtNLM"/>
    </source>
</evidence>
<reference evidence="2 3" key="1">
    <citation type="submission" date="2019-02" db="EMBL/GenBank/DDBJ databases">
        <title>Deep-cultivation of Planctomycetes and their phenomic and genomic characterization uncovers novel biology.</title>
        <authorList>
            <person name="Wiegand S."/>
            <person name="Jogler M."/>
            <person name="Boedeker C."/>
            <person name="Pinto D."/>
            <person name="Vollmers J."/>
            <person name="Rivas-Marin E."/>
            <person name="Kohn T."/>
            <person name="Peeters S.H."/>
            <person name="Heuer A."/>
            <person name="Rast P."/>
            <person name="Oberbeckmann S."/>
            <person name="Bunk B."/>
            <person name="Jeske O."/>
            <person name="Meyerdierks A."/>
            <person name="Storesund J.E."/>
            <person name="Kallscheuer N."/>
            <person name="Luecker S."/>
            <person name="Lage O.M."/>
            <person name="Pohl T."/>
            <person name="Merkel B.J."/>
            <person name="Hornburger P."/>
            <person name="Mueller R.-W."/>
            <person name="Bruemmer F."/>
            <person name="Labrenz M."/>
            <person name="Spormann A.M."/>
            <person name="Op den Camp H."/>
            <person name="Overmann J."/>
            <person name="Amann R."/>
            <person name="Jetten M.S.M."/>
            <person name="Mascher T."/>
            <person name="Medema M.H."/>
            <person name="Devos D.P."/>
            <person name="Kaster A.-K."/>
            <person name="Ovreas L."/>
            <person name="Rohde M."/>
            <person name="Galperin M.Y."/>
            <person name="Jogler C."/>
        </authorList>
    </citation>
    <scope>NUCLEOTIDE SEQUENCE [LARGE SCALE GENOMIC DNA]</scope>
    <source>
        <strain evidence="2 3">Pla133</strain>
    </source>
</reference>
<keyword evidence="3" id="KW-1185">Reference proteome</keyword>
<feature type="chain" id="PRO_5021931250" description="DUF2959 domain-containing protein" evidence="1">
    <location>
        <begin position="26"/>
        <end position="225"/>
    </location>
</feature>
<dbReference type="KEGG" id="pbap:Pla133_35190"/>
<evidence type="ECO:0000256" key="1">
    <source>
        <dbReference type="SAM" id="SignalP"/>
    </source>
</evidence>
<organism evidence="2 3">
    <name type="scientific">Engelhardtia mirabilis</name>
    <dbReference type="NCBI Taxonomy" id="2528011"/>
    <lineage>
        <taxon>Bacteria</taxon>
        <taxon>Pseudomonadati</taxon>
        <taxon>Planctomycetota</taxon>
        <taxon>Planctomycetia</taxon>
        <taxon>Planctomycetia incertae sedis</taxon>
        <taxon>Engelhardtia</taxon>
    </lineage>
</organism>
<protein>
    <recommendedName>
        <fullName evidence="4">DUF2959 domain-containing protein</fullName>
    </recommendedName>
</protein>
<proteinExistence type="predicted"/>
<dbReference type="Pfam" id="PF11172">
    <property type="entry name" value="DUF2959"/>
    <property type="match status" value="1"/>
</dbReference>
<name>A0A518BN68_9BACT</name>
<dbReference type="InterPro" id="IPR021342">
    <property type="entry name" value="DUF2959"/>
</dbReference>
<dbReference type="AlphaFoldDB" id="A0A518BN68"/>
<accession>A0A518BN68</accession>
<evidence type="ECO:0000313" key="2">
    <source>
        <dbReference type="EMBL" id="QDU68422.1"/>
    </source>
</evidence>